<accession>A0A1A5YIG7</accession>
<evidence type="ECO:0000256" key="1">
    <source>
        <dbReference type="PIRSR" id="PIRSR007531-1"/>
    </source>
</evidence>
<comment type="caution">
    <text evidence="3">The sequence shown here is derived from an EMBL/GenBank/DDBJ whole genome shotgun (WGS) entry which is preliminary data.</text>
</comment>
<organism evidence="3 4">
    <name type="scientific">Paenibacillus oryzae</name>
    <dbReference type="NCBI Taxonomy" id="1844972"/>
    <lineage>
        <taxon>Bacteria</taxon>
        <taxon>Bacillati</taxon>
        <taxon>Bacillota</taxon>
        <taxon>Bacilli</taxon>
        <taxon>Bacillales</taxon>
        <taxon>Paenibacillaceae</taxon>
        <taxon>Paenibacillus</taxon>
    </lineage>
</organism>
<dbReference type="RefSeq" id="WP_068683561.1">
    <property type="nucleotide sequence ID" value="NZ_LYPA01000060.1"/>
</dbReference>
<dbReference type="OrthoDB" id="9811101at2"/>
<proteinExistence type="predicted"/>
<evidence type="ECO:0000313" key="4">
    <source>
        <dbReference type="Proteomes" id="UP000092024"/>
    </source>
</evidence>
<dbReference type="STRING" id="1844972.A7K91_00485"/>
<evidence type="ECO:0000256" key="2">
    <source>
        <dbReference type="PIRSR" id="PIRSR007531-2"/>
    </source>
</evidence>
<keyword evidence="4" id="KW-1185">Reference proteome</keyword>
<dbReference type="Pfam" id="PF07931">
    <property type="entry name" value="CPT"/>
    <property type="match status" value="1"/>
</dbReference>
<dbReference type="GO" id="GO:0016740">
    <property type="term" value="F:transferase activity"/>
    <property type="evidence" value="ECO:0007669"/>
    <property type="project" value="InterPro"/>
</dbReference>
<dbReference type="InterPro" id="IPR027417">
    <property type="entry name" value="P-loop_NTPase"/>
</dbReference>
<dbReference type="PIRSF" id="PIRSF007531">
    <property type="entry name" value="CPT"/>
    <property type="match status" value="1"/>
</dbReference>
<dbReference type="SUPFAM" id="SSF52540">
    <property type="entry name" value="P-loop containing nucleoside triphosphate hydrolases"/>
    <property type="match status" value="1"/>
</dbReference>
<sequence length="203" mass="22972">MKQGMIVLLNGTSSSGKTSISNELLAQKDIVFHHLSVDDFIKDFFNNKFLVDIEPAREIAEQTIMEIMFDPINSLYYATVKLYSEMGLNVIVDTVIDNDKWFNDCLNAFNDHPTLLIGVICSKEELIRREEQRGDRNIGLAVSQFNQVYSIDEYDVKVNTEELTPGECADKILRFVKSKQAFTAFKKLGKRNVKAASEGACES</sequence>
<gene>
    <name evidence="3" type="ORF">A7K91_00485</name>
</gene>
<dbReference type="InterPro" id="IPR012853">
    <property type="entry name" value="CPT"/>
</dbReference>
<evidence type="ECO:0000313" key="3">
    <source>
        <dbReference type="EMBL" id="OBR65190.1"/>
    </source>
</evidence>
<protein>
    <submittedName>
        <fullName evidence="3">Chemotaxis protein</fullName>
    </submittedName>
</protein>
<dbReference type="EMBL" id="LYPA01000060">
    <property type="protein sequence ID" value="OBR65190.1"/>
    <property type="molecule type" value="Genomic_DNA"/>
</dbReference>
<reference evidence="3 4" key="1">
    <citation type="submission" date="2016-05" db="EMBL/GenBank/DDBJ databases">
        <title>Paenibacillus oryzae. sp. nov., isolated from the rice root.</title>
        <authorList>
            <person name="Zhang J."/>
            <person name="Zhang X."/>
        </authorList>
    </citation>
    <scope>NUCLEOTIDE SEQUENCE [LARGE SCALE GENOMIC DNA]</scope>
    <source>
        <strain evidence="3 4">1DrF-4</strain>
    </source>
</reference>
<dbReference type="AlphaFoldDB" id="A0A1A5YIG7"/>
<dbReference type="Gene3D" id="3.40.50.300">
    <property type="entry name" value="P-loop containing nucleotide triphosphate hydrolases"/>
    <property type="match status" value="1"/>
</dbReference>
<feature type="binding site" evidence="2">
    <location>
        <begin position="11"/>
        <end position="18"/>
    </location>
    <ligand>
        <name>ATP</name>
        <dbReference type="ChEBI" id="CHEBI:30616"/>
    </ligand>
</feature>
<dbReference type="Proteomes" id="UP000092024">
    <property type="component" value="Unassembled WGS sequence"/>
</dbReference>
<dbReference type="GO" id="GO:0005524">
    <property type="term" value="F:ATP binding"/>
    <property type="evidence" value="ECO:0007669"/>
    <property type="project" value="InterPro"/>
</dbReference>
<name>A0A1A5YIG7_9BACL</name>
<feature type="active site" evidence="1">
    <location>
        <position position="38"/>
    </location>
</feature>